<keyword evidence="1" id="KW-0548">Nucleotidyltransferase</keyword>
<dbReference type="AlphaFoldDB" id="A0A6B4QMZ8"/>
<dbReference type="InterPro" id="IPR029044">
    <property type="entry name" value="Nucleotide-diphossugar_trans"/>
</dbReference>
<dbReference type="PANTHER" id="PTHR42866:SF1">
    <property type="entry name" value="SPORE COAT POLYSACCHARIDE BIOSYNTHESIS PROTEIN SPSF"/>
    <property type="match status" value="1"/>
</dbReference>
<dbReference type="SUPFAM" id="SSF53448">
    <property type="entry name" value="Nucleotide-diphospho-sugar transferases"/>
    <property type="match status" value="1"/>
</dbReference>
<dbReference type="GO" id="GO:0005829">
    <property type="term" value="C:cytosol"/>
    <property type="evidence" value="ECO:0007669"/>
    <property type="project" value="TreeGrafter"/>
</dbReference>
<dbReference type="PANTHER" id="PTHR42866">
    <property type="entry name" value="3-DEOXY-MANNO-OCTULOSONATE CYTIDYLYLTRANSFERASE"/>
    <property type="match status" value="1"/>
</dbReference>
<name>A0A6B4QMZ8_CLOBO</name>
<evidence type="ECO:0000313" key="1">
    <source>
        <dbReference type="EMBL" id="NFF89236.1"/>
    </source>
</evidence>
<dbReference type="InterPro" id="IPR003329">
    <property type="entry name" value="Cytidylyl_trans"/>
</dbReference>
<protein>
    <submittedName>
        <fullName evidence="1">3-deoxy-manno-octulosonate cytidylyltransferase</fullName>
    </submittedName>
</protein>
<dbReference type="Pfam" id="PF02348">
    <property type="entry name" value="CTP_transf_3"/>
    <property type="match status" value="1"/>
</dbReference>
<dbReference type="Proteomes" id="UP000476820">
    <property type="component" value="Unassembled WGS sequence"/>
</dbReference>
<dbReference type="EMBL" id="SWOV01000057">
    <property type="protein sequence ID" value="NFF89236.1"/>
    <property type="molecule type" value="Genomic_DNA"/>
</dbReference>
<proteinExistence type="predicted"/>
<keyword evidence="1" id="KW-0808">Transferase</keyword>
<organism evidence="1 2">
    <name type="scientific">Clostridium botulinum</name>
    <dbReference type="NCBI Taxonomy" id="1491"/>
    <lineage>
        <taxon>Bacteria</taxon>
        <taxon>Bacillati</taxon>
        <taxon>Bacillota</taxon>
        <taxon>Clostridia</taxon>
        <taxon>Eubacteriales</taxon>
        <taxon>Clostridiaceae</taxon>
        <taxon>Clostridium</taxon>
    </lineage>
</organism>
<evidence type="ECO:0000313" key="2">
    <source>
        <dbReference type="Proteomes" id="UP000476820"/>
    </source>
</evidence>
<reference evidence="1 2" key="1">
    <citation type="submission" date="2019-04" db="EMBL/GenBank/DDBJ databases">
        <title>Genome sequencing of Clostridium botulinum Groups I-IV and Clostridium butyricum.</title>
        <authorList>
            <person name="Brunt J."/>
            <person name="Van Vliet A.H.M."/>
            <person name="Stringer S.C."/>
            <person name="Carter A.T."/>
            <person name="Peck M.W."/>
        </authorList>
    </citation>
    <scope>NUCLEOTIDE SEQUENCE [LARGE SCALE GENOMIC DNA]</scope>
    <source>
        <strain evidence="1 2">1605</strain>
    </source>
</reference>
<dbReference type="RefSeq" id="WP_061302062.1">
    <property type="nucleotide sequence ID" value="NZ_LFPA01000129.1"/>
</dbReference>
<dbReference type="FunFam" id="3.90.550.10:FF:000188">
    <property type="entry name" value="Polysaccharide biosynthesis protein"/>
    <property type="match status" value="1"/>
</dbReference>
<dbReference type="CDD" id="cd02518">
    <property type="entry name" value="GT2_SpsF"/>
    <property type="match status" value="1"/>
</dbReference>
<sequence length="247" mass="28923">MKVLCIVQARMGSERLPGKVIKKIIGKSIILHVLDRLSKAKLIDEIVLATSDKKNEKPLVDLVKDSHYNVFQGEEKNVLKRYKDVADRFEGDIIVRITGDCPCIDYLIVDNVISHFKMYDYDYVRLDVPNSFIRGFDVEVFSKKALDKVYRNICTLSNEEELKDYKEHVTLYMYKHPNDFKIGIVNGEKQYNKDYRLCVDTQEDFELVQKIYNNFNDEYVLAKDIVKHIDNNYYLTNINSSVNQKNV</sequence>
<accession>A0A6B4QMZ8</accession>
<gene>
    <name evidence="1" type="ORF">FC774_15385</name>
</gene>
<dbReference type="GO" id="GO:0016779">
    <property type="term" value="F:nucleotidyltransferase activity"/>
    <property type="evidence" value="ECO:0007669"/>
    <property type="project" value="UniProtKB-KW"/>
</dbReference>
<dbReference type="Gene3D" id="3.90.550.10">
    <property type="entry name" value="Spore Coat Polysaccharide Biosynthesis Protein SpsA, Chain A"/>
    <property type="match status" value="1"/>
</dbReference>
<comment type="caution">
    <text evidence="1">The sequence shown here is derived from an EMBL/GenBank/DDBJ whole genome shotgun (WGS) entry which is preliminary data.</text>
</comment>